<gene>
    <name evidence="1" type="ORF">KU306_02505</name>
</gene>
<keyword evidence="2" id="KW-1185">Reference proteome</keyword>
<reference evidence="1" key="1">
    <citation type="submission" date="2021-07" db="EMBL/GenBank/DDBJ databases">
        <title>Studies on halocins as antimicrobial molecules from haloarchaea.</title>
        <authorList>
            <person name="Kumar S."/>
            <person name="Khare S.K."/>
        </authorList>
    </citation>
    <scope>NUCLEOTIDE SEQUENCE</scope>
    <source>
        <strain evidence="1">NCIM 5678</strain>
    </source>
</reference>
<evidence type="ECO:0000313" key="2">
    <source>
        <dbReference type="Proteomes" id="UP001058330"/>
    </source>
</evidence>
<dbReference type="EMBL" id="CP078063">
    <property type="protein sequence ID" value="UVE50780.1"/>
    <property type="molecule type" value="Genomic_DNA"/>
</dbReference>
<evidence type="ECO:0008006" key="3">
    <source>
        <dbReference type="Google" id="ProtNLM"/>
    </source>
</evidence>
<sequence>MTATWKDIGAVGLLVMVIASIGALALAGGAAATVTTDTANFTNITDDELANETLDVTNDTRSLYVELDNDTYNATGPANVTVYGIDNGTETQVDKVQIEAAANSTEMYEYTSIDTANYSSYRVLVEGNSSDIETAAIDIGTVAEVSSGGGWLDGGSSSVGAGAILVLALLFVAGRD</sequence>
<organism evidence="1 2">
    <name type="scientific">Haloferax larsenii</name>
    <dbReference type="NCBI Taxonomy" id="302484"/>
    <lineage>
        <taxon>Archaea</taxon>
        <taxon>Methanobacteriati</taxon>
        <taxon>Methanobacteriota</taxon>
        <taxon>Stenosarchaea group</taxon>
        <taxon>Halobacteria</taxon>
        <taxon>Halobacteriales</taxon>
        <taxon>Haloferacaceae</taxon>
        <taxon>Haloferax</taxon>
    </lineage>
</organism>
<dbReference type="RefSeq" id="WP_258302780.1">
    <property type="nucleotide sequence ID" value="NZ_CP078063.1"/>
</dbReference>
<name>A0ABY5RI09_HALLR</name>
<evidence type="ECO:0000313" key="1">
    <source>
        <dbReference type="EMBL" id="UVE50780.1"/>
    </source>
</evidence>
<proteinExistence type="predicted"/>
<protein>
    <recommendedName>
        <fullName evidence="3">PGF-CTERM protein</fullName>
    </recommendedName>
</protein>
<accession>A0ABY5RI09</accession>
<dbReference type="Proteomes" id="UP001058330">
    <property type="component" value="Chromosome"/>
</dbReference>
<dbReference type="GeneID" id="74527730"/>